<dbReference type="InterPro" id="IPR023753">
    <property type="entry name" value="FAD/NAD-binding_dom"/>
</dbReference>
<feature type="domain" description="FAD/NAD(P)-binding" evidence="8">
    <location>
        <begin position="10"/>
        <end position="340"/>
    </location>
</feature>
<dbReference type="PANTHER" id="PTHR43706">
    <property type="entry name" value="NADH DEHYDROGENASE"/>
    <property type="match status" value="1"/>
</dbReference>
<evidence type="ECO:0000256" key="6">
    <source>
        <dbReference type="ARBA" id="ARBA00023027"/>
    </source>
</evidence>
<evidence type="ECO:0000256" key="1">
    <source>
        <dbReference type="ARBA" id="ARBA00005272"/>
    </source>
</evidence>
<dbReference type="SUPFAM" id="SSF51905">
    <property type="entry name" value="FAD/NAD(P)-binding domain"/>
    <property type="match status" value="1"/>
</dbReference>
<dbReference type="Proteomes" id="UP000295198">
    <property type="component" value="Unassembled WGS sequence"/>
</dbReference>
<dbReference type="InterPro" id="IPR045024">
    <property type="entry name" value="NDH-2"/>
</dbReference>
<accession>A0A4Q4ZJY2</accession>
<dbReference type="GO" id="GO:0050136">
    <property type="term" value="F:NADH dehydrogenase (quinone) (non-electrogenic) activity"/>
    <property type="evidence" value="ECO:0007669"/>
    <property type="project" value="UniProtKB-EC"/>
</dbReference>
<comment type="catalytic activity">
    <reaction evidence="7">
        <text>a quinone + NADH + H(+) = a quinol + NAD(+)</text>
        <dbReference type="Rhea" id="RHEA:46160"/>
        <dbReference type="ChEBI" id="CHEBI:15378"/>
        <dbReference type="ChEBI" id="CHEBI:24646"/>
        <dbReference type="ChEBI" id="CHEBI:57540"/>
        <dbReference type="ChEBI" id="CHEBI:57945"/>
        <dbReference type="ChEBI" id="CHEBI:132124"/>
        <dbReference type="EC" id="1.6.5.9"/>
    </reaction>
</comment>
<dbReference type="PRINTS" id="PR00368">
    <property type="entry name" value="FADPNR"/>
</dbReference>
<keyword evidence="10" id="KW-1185">Reference proteome</keyword>
<name>A0A4Q4ZJY2_9ACTN</name>
<gene>
    <name evidence="9" type="ORF">EKO23_05025</name>
</gene>
<dbReference type="Gene3D" id="3.50.50.100">
    <property type="match status" value="1"/>
</dbReference>
<sequence>MSPADVPRHRVVIIGAGFGGLPAARFLGRRAMAGRGIEVTVVDRRNHHLFQPLLYQVATALIPPGEIAPAIRHVLRKHPNVRVVCAEVTDIDTEHRVVRANTLGVLEQEIPYDSLIVAAGVNQSYFGHDEFALYAPGMKTIDDARELRRRFFGAFEMAEVTEDPDEKARWLTIAIVGAGPTGVELAGQVRELAVRSLRREFRSFDPRTVRVVLLDGGKEPLAAFGEQLSAKAARELARLGVELRMGARVVGVDAHGVDYTDSTGETRRLDASTIVWAAGVEASPLAAVLANATGAELDRAGRIAVLPDLTLPGHPEVFVVGDMMTLDRLPGVAEVAMQGGLHAANSISRRLQGQDVRPFHYRDLGSAATVGRFRSVVDFHGVRLGGFPGWVVWALVHLTFLTGFGNRITTLLKWTRSFIGRGRAEREFSVLHTGGDLSLPPEVRAIVEPNPLPVYGDRLRAGGPAPDSSDAG</sequence>
<reference evidence="9 10" key="1">
    <citation type="submission" date="2019-01" db="EMBL/GenBank/DDBJ databases">
        <title>Nocardioides guangzhouensis sp. nov., an actinobacterium isolated from soil.</title>
        <authorList>
            <person name="Fu Y."/>
            <person name="Cai Y."/>
            <person name="Lin Z."/>
            <person name="Chen P."/>
        </authorList>
    </citation>
    <scope>NUCLEOTIDE SEQUENCE [LARGE SCALE GENOMIC DNA]</scope>
    <source>
        <strain evidence="9 10">130</strain>
    </source>
</reference>
<dbReference type="EC" id="1.6.5.9" evidence="2"/>
<dbReference type="AlphaFoldDB" id="A0A4Q4ZJY2"/>
<dbReference type="OrthoDB" id="9781621at2"/>
<evidence type="ECO:0000256" key="3">
    <source>
        <dbReference type="ARBA" id="ARBA00022630"/>
    </source>
</evidence>
<keyword evidence="3" id="KW-0285">Flavoprotein</keyword>
<dbReference type="EMBL" id="SDKM01000005">
    <property type="protein sequence ID" value="RYP87754.1"/>
    <property type="molecule type" value="Genomic_DNA"/>
</dbReference>
<comment type="caution">
    <text evidence="9">The sequence shown here is derived from an EMBL/GenBank/DDBJ whole genome shotgun (WGS) entry which is preliminary data.</text>
</comment>
<dbReference type="Pfam" id="PF07992">
    <property type="entry name" value="Pyr_redox_2"/>
    <property type="match status" value="1"/>
</dbReference>
<evidence type="ECO:0000259" key="8">
    <source>
        <dbReference type="Pfam" id="PF07992"/>
    </source>
</evidence>
<comment type="similarity">
    <text evidence="1">Belongs to the NADH dehydrogenase family.</text>
</comment>
<evidence type="ECO:0000313" key="10">
    <source>
        <dbReference type="Proteomes" id="UP000295198"/>
    </source>
</evidence>
<evidence type="ECO:0000256" key="4">
    <source>
        <dbReference type="ARBA" id="ARBA00022827"/>
    </source>
</evidence>
<evidence type="ECO:0000256" key="2">
    <source>
        <dbReference type="ARBA" id="ARBA00012637"/>
    </source>
</evidence>
<keyword evidence="5" id="KW-0560">Oxidoreductase</keyword>
<dbReference type="InterPro" id="IPR036188">
    <property type="entry name" value="FAD/NAD-bd_sf"/>
</dbReference>
<evidence type="ECO:0000256" key="5">
    <source>
        <dbReference type="ARBA" id="ARBA00023002"/>
    </source>
</evidence>
<keyword evidence="6" id="KW-0520">NAD</keyword>
<dbReference type="RefSeq" id="WP_134714718.1">
    <property type="nucleotide sequence ID" value="NZ_SDKM01000005.1"/>
</dbReference>
<dbReference type="PRINTS" id="PR00411">
    <property type="entry name" value="PNDRDTASEI"/>
</dbReference>
<dbReference type="PANTHER" id="PTHR43706:SF47">
    <property type="entry name" value="EXTERNAL NADH-UBIQUINONE OXIDOREDUCTASE 1, MITOCHONDRIAL-RELATED"/>
    <property type="match status" value="1"/>
</dbReference>
<protein>
    <recommendedName>
        <fullName evidence="2">NADH:ubiquinone reductase (non-electrogenic)</fullName>
        <ecNumber evidence="2">1.6.5.9</ecNumber>
    </recommendedName>
</protein>
<proteinExistence type="inferred from homology"/>
<organism evidence="9 10">
    <name type="scientific">Nocardioides guangzhouensis</name>
    <dbReference type="NCBI Taxonomy" id="2497878"/>
    <lineage>
        <taxon>Bacteria</taxon>
        <taxon>Bacillati</taxon>
        <taxon>Actinomycetota</taxon>
        <taxon>Actinomycetes</taxon>
        <taxon>Propionibacteriales</taxon>
        <taxon>Nocardioidaceae</taxon>
        <taxon>Nocardioides</taxon>
    </lineage>
</organism>
<evidence type="ECO:0000313" key="9">
    <source>
        <dbReference type="EMBL" id="RYP87754.1"/>
    </source>
</evidence>
<evidence type="ECO:0000256" key="7">
    <source>
        <dbReference type="ARBA" id="ARBA00047599"/>
    </source>
</evidence>
<keyword evidence="4" id="KW-0274">FAD</keyword>